<keyword evidence="7" id="KW-0067">ATP-binding</keyword>
<dbReference type="GO" id="GO:0004815">
    <property type="term" value="F:aspartate-tRNA ligase activity"/>
    <property type="evidence" value="ECO:0007669"/>
    <property type="project" value="UniProtKB-EC"/>
</dbReference>
<keyword evidence="4" id="KW-0963">Cytoplasm</keyword>
<evidence type="ECO:0000256" key="8">
    <source>
        <dbReference type="ARBA" id="ARBA00022917"/>
    </source>
</evidence>
<dbReference type="CDD" id="cd04320">
    <property type="entry name" value="AspRS_cyto_N"/>
    <property type="match status" value="1"/>
</dbReference>
<dbReference type="FunFam" id="3.30.930.10:FF:000013">
    <property type="entry name" value="Aspartate--tRNA ligase, cytoplasmic"/>
    <property type="match status" value="1"/>
</dbReference>
<dbReference type="NCBIfam" id="NF003483">
    <property type="entry name" value="PRK05159.1"/>
    <property type="match status" value="1"/>
</dbReference>
<dbReference type="KEGG" id="crb:17886751"/>
<evidence type="ECO:0000256" key="1">
    <source>
        <dbReference type="ARBA" id="ARBA00004496"/>
    </source>
</evidence>
<dbReference type="PRINTS" id="PR01042">
    <property type="entry name" value="TRNASYNTHASP"/>
</dbReference>
<dbReference type="GO" id="GO:0005524">
    <property type="term" value="F:ATP binding"/>
    <property type="evidence" value="ECO:0007669"/>
    <property type="project" value="UniProtKB-KW"/>
</dbReference>
<reference evidence="13" key="1">
    <citation type="journal article" date="2013" name="Nat. Genet.">
        <title>The Capsella rubella genome and the genomic consequences of rapid mating system evolution.</title>
        <authorList>
            <person name="Slotte T."/>
            <person name="Hazzouri K.M."/>
            <person name="Agren J.A."/>
            <person name="Koenig D."/>
            <person name="Maumus F."/>
            <person name="Guo Y.L."/>
            <person name="Steige K."/>
            <person name="Platts A.E."/>
            <person name="Escobar J.S."/>
            <person name="Newman L.K."/>
            <person name="Wang W."/>
            <person name="Mandakova T."/>
            <person name="Vello E."/>
            <person name="Smith L.M."/>
            <person name="Henz S.R."/>
            <person name="Steffen J."/>
            <person name="Takuno S."/>
            <person name="Brandvain Y."/>
            <person name="Coop G."/>
            <person name="Andolfatto P."/>
            <person name="Hu T.T."/>
            <person name="Blanchette M."/>
            <person name="Clark R.M."/>
            <person name="Quesneville H."/>
            <person name="Nordborg M."/>
            <person name="Gaut B.S."/>
            <person name="Lysak M.A."/>
            <person name="Jenkins J."/>
            <person name="Grimwood J."/>
            <person name="Chapman J."/>
            <person name="Prochnik S."/>
            <person name="Shu S."/>
            <person name="Rokhsar D."/>
            <person name="Schmutz J."/>
            <person name="Weigel D."/>
            <person name="Wright S.I."/>
        </authorList>
    </citation>
    <scope>NUCLEOTIDE SEQUENCE [LARGE SCALE GENOMIC DNA]</scope>
    <source>
        <strain evidence="13">cv. Monte Gargano</strain>
    </source>
</reference>
<dbReference type="Gene3D" id="2.40.50.140">
    <property type="entry name" value="Nucleic acid-binding proteins"/>
    <property type="match status" value="1"/>
</dbReference>
<keyword evidence="13" id="KW-1185">Reference proteome</keyword>
<evidence type="ECO:0000313" key="12">
    <source>
        <dbReference type="EMBL" id="EOA23839.1"/>
    </source>
</evidence>
<dbReference type="NCBIfam" id="TIGR00458">
    <property type="entry name" value="aspS_nondisc"/>
    <property type="match status" value="1"/>
</dbReference>
<dbReference type="InterPro" id="IPR012340">
    <property type="entry name" value="NA-bd_OB-fold"/>
</dbReference>
<dbReference type="EMBL" id="KB870809">
    <property type="protein sequence ID" value="EOA23839.1"/>
    <property type="molecule type" value="Genomic_DNA"/>
</dbReference>
<evidence type="ECO:0000256" key="3">
    <source>
        <dbReference type="ARBA" id="ARBA00012841"/>
    </source>
</evidence>
<dbReference type="Pfam" id="PF00152">
    <property type="entry name" value="tRNA-synt_2"/>
    <property type="match status" value="1"/>
</dbReference>
<dbReference type="PROSITE" id="PS50862">
    <property type="entry name" value="AA_TRNA_LIGASE_II"/>
    <property type="match status" value="1"/>
</dbReference>
<keyword evidence="5" id="KW-0436">Ligase</keyword>
<dbReference type="GO" id="GO:0017101">
    <property type="term" value="C:aminoacyl-tRNA synthetase multienzyme complex"/>
    <property type="evidence" value="ECO:0007669"/>
    <property type="project" value="TreeGrafter"/>
</dbReference>
<accession>R0H3I6</accession>
<dbReference type="CDD" id="cd00776">
    <property type="entry name" value="AsxRS_core"/>
    <property type="match status" value="1"/>
</dbReference>
<gene>
    <name evidence="12" type="ORF">CARUB_v10017054mg</name>
</gene>
<dbReference type="InterPro" id="IPR002312">
    <property type="entry name" value="Asp/Asn-tRNA-synth_IIb"/>
</dbReference>
<dbReference type="PANTHER" id="PTHR43450">
    <property type="entry name" value="ASPARTYL-TRNA SYNTHETASE"/>
    <property type="match status" value="1"/>
</dbReference>
<comment type="similarity">
    <text evidence="2">Belongs to the class-II aminoacyl-tRNA synthetase family. Type 2 subfamily.</text>
</comment>
<feature type="domain" description="Aminoacyl-transfer RNA synthetases class-II family profile" evidence="11">
    <location>
        <begin position="201"/>
        <end position="506"/>
    </location>
</feature>
<dbReference type="Proteomes" id="UP000029121">
    <property type="component" value="Unassembled WGS sequence"/>
</dbReference>
<evidence type="ECO:0000313" key="13">
    <source>
        <dbReference type="Proteomes" id="UP000029121"/>
    </source>
</evidence>
<evidence type="ECO:0000256" key="2">
    <source>
        <dbReference type="ARBA" id="ARBA00005312"/>
    </source>
</evidence>
<dbReference type="InterPro" id="IPR045864">
    <property type="entry name" value="aa-tRNA-synth_II/BPL/LPL"/>
</dbReference>
<protein>
    <recommendedName>
        <fullName evidence="3">aspartate--tRNA ligase</fullName>
        <ecNumber evidence="3">6.1.1.12</ecNumber>
    </recommendedName>
</protein>
<sequence length="506" mass="57359">MSLEEDVDELSSNYGDVTLNELQSTADPKAGKWREAVEGKEWTDVSDLVEELAGSEVLIRGRVHTYRQVFMILRQSGSTVQCVAKQSEETNVSVNMLKYLKQLPCESFVDVIGLVVLPKDPIKGATQQVEIHMRKVYCVNKALTKLPLSVEDAARSEEEIEKSFQPKKPGGKAKPFSRVNQDTRLNHRVLDIRTPANQAIFRIQCGVENFFREKLLSKDFVNIHTPKLMAGSSEGGSAVFRLEYKGQSACLAQSPQLHKQMAICGDLRRVFEIGPVFRAEDSFTHRHLCEFVGLDVEMEIQKHYSEIMDLVDELFVFIFTSLNEKCKKELEAVGKQYPFEPLKFLEKTLRLTFEEGIQMLKEAGVEVDPLGDLNTESERKLGQLVLEKYNTEFYILHRYPAAVRPFYTMPCADNPLYSNSFDVFIRGEEIISGAQRVHIPEVLEKRAGECGIDVKTISTYIDSFRYGAPPHGGFGVGLERVVMLFCALNNIRKTSLFPRDPQRLTP</sequence>
<dbReference type="PANTHER" id="PTHR43450:SF1">
    <property type="entry name" value="ASPARTATE--TRNA LIGASE, CYTOPLASMIC"/>
    <property type="match status" value="1"/>
</dbReference>
<dbReference type="Gene3D" id="3.30.930.10">
    <property type="entry name" value="Bira Bifunctional Protein, Domain 2"/>
    <property type="match status" value="1"/>
</dbReference>
<keyword evidence="8" id="KW-0648">Protein biosynthesis</keyword>
<dbReference type="InterPro" id="IPR006195">
    <property type="entry name" value="aa-tRNA-synth_II"/>
</dbReference>
<keyword evidence="6" id="KW-0547">Nucleotide-binding</keyword>
<dbReference type="eggNOG" id="KOG0556">
    <property type="taxonomic scope" value="Eukaryota"/>
</dbReference>
<dbReference type="STRING" id="81985.R0H3I6"/>
<name>R0H3I6_9BRAS</name>
<evidence type="ECO:0000256" key="6">
    <source>
        <dbReference type="ARBA" id="ARBA00022741"/>
    </source>
</evidence>
<comment type="catalytic activity">
    <reaction evidence="10">
        <text>tRNA(Asp) + L-aspartate + ATP = L-aspartyl-tRNA(Asp) + AMP + diphosphate</text>
        <dbReference type="Rhea" id="RHEA:19649"/>
        <dbReference type="Rhea" id="RHEA-COMP:9660"/>
        <dbReference type="Rhea" id="RHEA-COMP:9678"/>
        <dbReference type="ChEBI" id="CHEBI:29991"/>
        <dbReference type="ChEBI" id="CHEBI:30616"/>
        <dbReference type="ChEBI" id="CHEBI:33019"/>
        <dbReference type="ChEBI" id="CHEBI:78442"/>
        <dbReference type="ChEBI" id="CHEBI:78516"/>
        <dbReference type="ChEBI" id="CHEBI:456215"/>
        <dbReference type="EC" id="6.1.1.12"/>
    </reaction>
</comment>
<proteinExistence type="inferred from homology"/>
<dbReference type="OrthoDB" id="372395at2759"/>
<comment type="subcellular location">
    <subcellularLocation>
        <location evidence="1">Cytoplasm</location>
    </subcellularLocation>
</comment>
<evidence type="ECO:0000256" key="4">
    <source>
        <dbReference type="ARBA" id="ARBA00022490"/>
    </source>
</evidence>
<dbReference type="SUPFAM" id="SSF50249">
    <property type="entry name" value="Nucleic acid-binding proteins"/>
    <property type="match status" value="1"/>
</dbReference>
<evidence type="ECO:0000259" key="11">
    <source>
        <dbReference type="PROSITE" id="PS50862"/>
    </source>
</evidence>
<keyword evidence="9" id="KW-0030">Aminoacyl-tRNA synthetase</keyword>
<dbReference type="GO" id="GO:0005829">
    <property type="term" value="C:cytosol"/>
    <property type="evidence" value="ECO:0007669"/>
    <property type="project" value="TreeGrafter"/>
</dbReference>
<dbReference type="GO" id="GO:0006422">
    <property type="term" value="P:aspartyl-tRNA aminoacylation"/>
    <property type="evidence" value="ECO:0007669"/>
    <property type="project" value="InterPro"/>
</dbReference>
<evidence type="ECO:0000256" key="7">
    <source>
        <dbReference type="ARBA" id="ARBA00022840"/>
    </source>
</evidence>
<dbReference type="InterPro" id="IPR004364">
    <property type="entry name" value="Aa-tRNA-synt_II"/>
</dbReference>
<dbReference type="AlphaFoldDB" id="R0H3I6"/>
<dbReference type="InterPro" id="IPR004523">
    <property type="entry name" value="Asp-tRNA_synthase_2"/>
</dbReference>
<dbReference type="HAMAP" id="MF_02075">
    <property type="entry name" value="Asp_tRNA_synth_type2"/>
    <property type="match status" value="1"/>
</dbReference>
<dbReference type="GO" id="GO:0003723">
    <property type="term" value="F:RNA binding"/>
    <property type="evidence" value="ECO:0007669"/>
    <property type="project" value="TreeGrafter"/>
</dbReference>
<dbReference type="EC" id="6.1.1.12" evidence="3"/>
<organism evidence="12 13">
    <name type="scientific">Capsella rubella</name>
    <dbReference type="NCBI Taxonomy" id="81985"/>
    <lineage>
        <taxon>Eukaryota</taxon>
        <taxon>Viridiplantae</taxon>
        <taxon>Streptophyta</taxon>
        <taxon>Embryophyta</taxon>
        <taxon>Tracheophyta</taxon>
        <taxon>Spermatophyta</taxon>
        <taxon>Magnoliopsida</taxon>
        <taxon>eudicotyledons</taxon>
        <taxon>Gunneridae</taxon>
        <taxon>Pentapetalae</taxon>
        <taxon>rosids</taxon>
        <taxon>malvids</taxon>
        <taxon>Brassicales</taxon>
        <taxon>Brassicaceae</taxon>
        <taxon>Camelineae</taxon>
        <taxon>Capsella</taxon>
    </lineage>
</organism>
<evidence type="ECO:0000256" key="5">
    <source>
        <dbReference type="ARBA" id="ARBA00022598"/>
    </source>
</evidence>
<evidence type="ECO:0000256" key="9">
    <source>
        <dbReference type="ARBA" id="ARBA00023146"/>
    </source>
</evidence>
<evidence type="ECO:0000256" key="10">
    <source>
        <dbReference type="ARBA" id="ARBA00047904"/>
    </source>
</evidence>
<dbReference type="SUPFAM" id="SSF55681">
    <property type="entry name" value="Class II aaRS and biotin synthetases"/>
    <property type="match status" value="1"/>
</dbReference>